<accession>A0ABT8WFF7</accession>
<dbReference type="SUPFAM" id="SSF160631">
    <property type="entry name" value="SMI1/KNR4-like"/>
    <property type="match status" value="1"/>
</dbReference>
<dbReference type="Gene3D" id="3.40.1580.10">
    <property type="entry name" value="SMI1/KNR4-like"/>
    <property type="match status" value="1"/>
</dbReference>
<reference evidence="2" key="1">
    <citation type="submission" date="2023-07" db="EMBL/GenBank/DDBJ databases">
        <title>Two novel species in the genus Flavivirga.</title>
        <authorList>
            <person name="Kwon K."/>
        </authorList>
    </citation>
    <scope>NUCLEOTIDE SEQUENCE</scope>
    <source>
        <strain evidence="2">KCTC 52353</strain>
    </source>
</reference>
<gene>
    <name evidence="2" type="ORF">Q4Q35_18995</name>
</gene>
<sequence>MKLKNMQKYGLLIFIISIVLSCVQNKKNENINSEQVSTTEKQMKELIRILNADSKQHQEIGPKLTDNEIQEVERKIGLTLPESYKIFLKEFGNGAYWIYMTSLDDIKRFSYLKEYRKELGNTIELVGEKEIEVNTLLSLMTEDSNGGAWVWLTSENSESGEWPLAYYSLSDKKLHYKVKNFTEWLRLLTKCKSEVIRELDVDDKLGLG</sequence>
<protein>
    <submittedName>
        <fullName evidence="2">SMI1/KNR4 family protein</fullName>
    </submittedName>
</protein>
<dbReference type="InterPro" id="IPR037883">
    <property type="entry name" value="Knr4/Smi1-like_sf"/>
</dbReference>
<dbReference type="Pfam" id="PF14568">
    <property type="entry name" value="SUKH_6"/>
    <property type="match status" value="1"/>
</dbReference>
<name>A0ABT8WFF7_9FLAO</name>
<dbReference type="EMBL" id="JAUOEK010000177">
    <property type="protein sequence ID" value="MDO5971894.1"/>
    <property type="molecule type" value="Genomic_DNA"/>
</dbReference>
<comment type="caution">
    <text evidence="2">The sequence shown here is derived from an EMBL/GenBank/DDBJ whole genome shotgun (WGS) entry which is preliminary data.</text>
</comment>
<dbReference type="SMART" id="SM00860">
    <property type="entry name" value="SMI1_KNR4"/>
    <property type="match status" value="1"/>
</dbReference>
<evidence type="ECO:0000313" key="2">
    <source>
        <dbReference type="EMBL" id="MDO5971894.1"/>
    </source>
</evidence>
<dbReference type="RefSeq" id="WP_303279610.1">
    <property type="nucleotide sequence ID" value="NZ_JAUOEK010000177.1"/>
</dbReference>
<evidence type="ECO:0000259" key="1">
    <source>
        <dbReference type="SMART" id="SM00860"/>
    </source>
</evidence>
<proteinExistence type="predicted"/>
<organism evidence="2 3">
    <name type="scientific">Flavivirga aquimarina</name>
    <dbReference type="NCBI Taxonomy" id="2027862"/>
    <lineage>
        <taxon>Bacteria</taxon>
        <taxon>Pseudomonadati</taxon>
        <taxon>Bacteroidota</taxon>
        <taxon>Flavobacteriia</taxon>
        <taxon>Flavobacteriales</taxon>
        <taxon>Flavobacteriaceae</taxon>
        <taxon>Flavivirga</taxon>
    </lineage>
</organism>
<keyword evidence="3" id="KW-1185">Reference proteome</keyword>
<evidence type="ECO:0000313" key="3">
    <source>
        <dbReference type="Proteomes" id="UP001176883"/>
    </source>
</evidence>
<dbReference type="Proteomes" id="UP001176883">
    <property type="component" value="Unassembled WGS sequence"/>
</dbReference>
<dbReference type="InterPro" id="IPR018958">
    <property type="entry name" value="Knr4/Smi1-like_dom"/>
</dbReference>
<feature type="domain" description="Knr4/Smi1-like" evidence="1">
    <location>
        <begin position="63"/>
        <end position="187"/>
    </location>
</feature>
<dbReference type="PROSITE" id="PS51257">
    <property type="entry name" value="PROKAR_LIPOPROTEIN"/>
    <property type="match status" value="1"/>
</dbReference>